<dbReference type="NCBIfam" id="NF005544">
    <property type="entry name" value="PRK07207.1"/>
    <property type="match status" value="1"/>
</dbReference>
<dbReference type="Gene3D" id="3.20.70.20">
    <property type="match status" value="1"/>
</dbReference>
<dbReference type="GO" id="GO:0005971">
    <property type="term" value="C:ribonucleoside-diphosphate reductase complex"/>
    <property type="evidence" value="ECO:0007669"/>
    <property type="project" value="TreeGrafter"/>
</dbReference>
<evidence type="ECO:0000256" key="4">
    <source>
        <dbReference type="ARBA" id="ARBA00022840"/>
    </source>
</evidence>
<evidence type="ECO:0000256" key="6">
    <source>
        <dbReference type="ARBA" id="ARBA00023116"/>
    </source>
</evidence>
<dbReference type="PRINTS" id="PR01183">
    <property type="entry name" value="RIBORDTASEM1"/>
</dbReference>
<dbReference type="PROSITE" id="PS51161">
    <property type="entry name" value="ATP_CONE"/>
    <property type="match status" value="2"/>
</dbReference>
<dbReference type="AlphaFoldDB" id="A0A1G2CAV1"/>
<dbReference type="SUPFAM" id="SSF51998">
    <property type="entry name" value="PFL-like glycyl radical enzymes"/>
    <property type="match status" value="1"/>
</dbReference>
<dbReference type="Proteomes" id="UP000179059">
    <property type="component" value="Unassembled WGS sequence"/>
</dbReference>
<evidence type="ECO:0000256" key="2">
    <source>
        <dbReference type="ARBA" id="ARBA00022533"/>
    </source>
</evidence>
<comment type="function">
    <text evidence="7 10">Provides the precursors necessary for DNA synthesis. Catalyzes the biosynthesis of deoxyribonucleotides from the corresponding ribonucleotides.</text>
</comment>
<comment type="caution">
    <text evidence="12">The sequence shown here is derived from an EMBL/GenBank/DDBJ whole genome shotgun (WGS) entry which is preliminary data.</text>
</comment>
<keyword evidence="4 9" id="KW-0067">ATP-binding</keyword>
<dbReference type="PANTHER" id="PTHR11573:SF6">
    <property type="entry name" value="RIBONUCLEOSIDE-DIPHOSPHATE REDUCTASE LARGE SUBUNIT"/>
    <property type="match status" value="1"/>
</dbReference>
<dbReference type="InterPro" id="IPR000788">
    <property type="entry name" value="RNR_lg_C"/>
</dbReference>
<dbReference type="InterPro" id="IPR005144">
    <property type="entry name" value="ATP-cone_dom"/>
</dbReference>
<evidence type="ECO:0000256" key="7">
    <source>
        <dbReference type="ARBA" id="ARBA00024942"/>
    </source>
</evidence>
<gene>
    <name evidence="12" type="ORF">A2855_00870</name>
</gene>
<evidence type="ECO:0000256" key="5">
    <source>
        <dbReference type="ARBA" id="ARBA00023002"/>
    </source>
</evidence>
<reference evidence="12 13" key="1">
    <citation type="journal article" date="2016" name="Nat. Commun.">
        <title>Thousands of microbial genomes shed light on interconnected biogeochemical processes in an aquifer system.</title>
        <authorList>
            <person name="Anantharaman K."/>
            <person name="Brown C.T."/>
            <person name="Hug L.A."/>
            <person name="Sharon I."/>
            <person name="Castelle C.J."/>
            <person name="Probst A.J."/>
            <person name="Thomas B.C."/>
            <person name="Singh A."/>
            <person name="Wilkins M.J."/>
            <person name="Karaoz U."/>
            <person name="Brodie E.L."/>
            <person name="Williams K.H."/>
            <person name="Hubbard S.S."/>
            <person name="Banfield J.F."/>
        </authorList>
    </citation>
    <scope>NUCLEOTIDE SEQUENCE [LARGE SCALE GENOMIC DNA]</scope>
</reference>
<evidence type="ECO:0000256" key="8">
    <source>
        <dbReference type="ARBA" id="ARBA00047754"/>
    </source>
</evidence>
<dbReference type="Pfam" id="PF03477">
    <property type="entry name" value="ATP-cone"/>
    <property type="match status" value="2"/>
</dbReference>
<dbReference type="STRING" id="1798647.A2855_00870"/>
<dbReference type="GO" id="GO:0004748">
    <property type="term" value="F:ribonucleoside-diphosphate reductase activity, thioredoxin disulfide as acceptor"/>
    <property type="evidence" value="ECO:0007669"/>
    <property type="project" value="UniProtKB-EC"/>
</dbReference>
<comment type="similarity">
    <text evidence="1 10">Belongs to the ribonucleoside diphosphate reductase large chain family.</text>
</comment>
<dbReference type="Pfam" id="PF00317">
    <property type="entry name" value="Ribonuc_red_lgN"/>
    <property type="match status" value="1"/>
</dbReference>
<dbReference type="PROSITE" id="PS00089">
    <property type="entry name" value="RIBORED_LARGE"/>
    <property type="match status" value="1"/>
</dbReference>
<dbReference type="Pfam" id="PF02867">
    <property type="entry name" value="Ribonuc_red_lgC"/>
    <property type="match status" value="1"/>
</dbReference>
<dbReference type="InterPro" id="IPR008926">
    <property type="entry name" value="RNR_R1-su_N"/>
</dbReference>
<dbReference type="EC" id="1.17.4.1" evidence="10"/>
<dbReference type="CDD" id="cd01679">
    <property type="entry name" value="RNR_I"/>
    <property type="match status" value="1"/>
</dbReference>
<evidence type="ECO:0000313" key="12">
    <source>
        <dbReference type="EMBL" id="OGY98533.1"/>
    </source>
</evidence>
<name>A0A1G2CAV1_9BACT</name>
<feature type="domain" description="ATP-cone" evidence="11">
    <location>
        <begin position="113"/>
        <end position="204"/>
    </location>
</feature>
<keyword evidence="3 9" id="KW-0547">Nucleotide-binding</keyword>
<sequence length="976" mass="110818">MIIEKIKKRNGAVVSFDRANIELAMGKAFAATDTPQGPDTLHELTDEVILEIESRFGESVPSVEDVQDVVERALAGAGYFAVAKAYIIYRKQRAEAREEEKLKILERIEKSALKVKKRDGRTVRFNIDDIEKAVMNVAKQFADFEIDVEGILQDCKVGIYDGISTREINQVLMMAIKARIERDPIYSVVAARFLANDLYKDVLGADDSVENFEKLYRDKFVRGIEYGIEDKRLEPKMGKVDLQRLAAALVPERDHLLEYMGMQTLYDRYFLRDHEQKHFEAPQHFWMRVALGIALCEDDIEAKAIEFYETISQLYYVPSTPTLLHSGTIKPQMSSCYLSTVEDDLEHIFKCIGDNAQLSKWSGGIGQDWTNIRATNALVKSINVPSQGVIPYLKIVDSTTAAINRSGKRRGATCVYLETWHYDIEEFVELRKNTGDERRRTHDTNIANWIPDLFMKRVLADGDWTLFSPEEVPELHHIYGRAFETKYEEYEQKAAQGEIRLWKTVRAMDLWRKMLTMLFETGHPWMVWKDPANVRSPQDHVGVIHNSNLCTEITLNTSKDETAVCNLGSVNFPRHFEDGKLNRERLARTVETAVRMLDNVITLCFYPTKEAETANFRHRPIGLGVMGFQDLLYKTGLRFDSDEAVKLSDELQEFISYYAILGSSELAKERGTYESYKGSKWDRNIFPIDTIDLLEAERGMSTGIDRTSRLDWAPVRAHVKAHGMRNSNTMAIAPTATIANISGCLPSIEPIYKNLYVKSNFSGEFTIVNRYLVEDLKKLGLWTREIMDKLKHFEGSVQRIYEIPPEVRAKYQEVFELDTHWIVRHAAHRGKWIDQSQSVNIFTSTESGKYISDVYIDAWQSGLKTTYYLRTLAATSIEKSTLDINKNYESPSSDAEAETGGVAVSEMIANDSDPTDSDPEMAKVPATVAAELASANVLAANLEKAMEQAEKKAEAPVISAARVIHIAEDGLCESCQ</sequence>
<dbReference type="UniPathway" id="UPA00326"/>
<dbReference type="InterPro" id="IPR013509">
    <property type="entry name" value="RNR_lsu_N"/>
</dbReference>
<keyword evidence="2" id="KW-0021">Allosteric enzyme</keyword>
<evidence type="ECO:0000256" key="10">
    <source>
        <dbReference type="RuleBase" id="RU003410"/>
    </source>
</evidence>
<protein>
    <recommendedName>
        <fullName evidence="10">Ribonucleoside-diphosphate reductase</fullName>
        <ecNumber evidence="10">1.17.4.1</ecNumber>
    </recommendedName>
</protein>
<evidence type="ECO:0000256" key="9">
    <source>
        <dbReference type="PROSITE-ProRule" id="PRU00492"/>
    </source>
</evidence>
<dbReference type="GO" id="GO:0005524">
    <property type="term" value="F:ATP binding"/>
    <property type="evidence" value="ECO:0007669"/>
    <property type="project" value="UniProtKB-UniRule"/>
</dbReference>
<evidence type="ECO:0000259" key="11">
    <source>
        <dbReference type="PROSITE" id="PS51161"/>
    </source>
</evidence>
<evidence type="ECO:0000256" key="1">
    <source>
        <dbReference type="ARBA" id="ARBA00010406"/>
    </source>
</evidence>
<evidence type="ECO:0000313" key="13">
    <source>
        <dbReference type="Proteomes" id="UP000179059"/>
    </source>
</evidence>
<dbReference type="SUPFAM" id="SSF48168">
    <property type="entry name" value="R1 subunit of ribonucleotide reductase, N-terminal domain"/>
    <property type="match status" value="1"/>
</dbReference>
<dbReference type="InterPro" id="IPR039718">
    <property type="entry name" value="Rrm1"/>
</dbReference>
<keyword evidence="6 10" id="KW-0215">Deoxyribonucleotide synthesis</keyword>
<dbReference type="NCBIfam" id="TIGR02506">
    <property type="entry name" value="NrdE_NrdA"/>
    <property type="match status" value="1"/>
</dbReference>
<dbReference type="EMBL" id="MHKX01000006">
    <property type="protein sequence ID" value="OGY98533.1"/>
    <property type="molecule type" value="Genomic_DNA"/>
</dbReference>
<dbReference type="FunFam" id="3.20.70.20:FF:000009">
    <property type="entry name" value="Ribonucleoside-diphosphate reductase"/>
    <property type="match status" value="1"/>
</dbReference>
<evidence type="ECO:0000256" key="3">
    <source>
        <dbReference type="ARBA" id="ARBA00022741"/>
    </source>
</evidence>
<dbReference type="InterPro" id="IPR013346">
    <property type="entry name" value="NrdE_NrdA_C"/>
</dbReference>
<dbReference type="PANTHER" id="PTHR11573">
    <property type="entry name" value="RIBONUCLEOSIDE-DIPHOSPHATE REDUCTASE LARGE CHAIN"/>
    <property type="match status" value="1"/>
</dbReference>
<dbReference type="GO" id="GO:0009263">
    <property type="term" value="P:deoxyribonucleotide biosynthetic process"/>
    <property type="evidence" value="ECO:0007669"/>
    <property type="project" value="UniProtKB-KW"/>
</dbReference>
<proteinExistence type="inferred from homology"/>
<keyword evidence="5 10" id="KW-0560">Oxidoreductase</keyword>
<comment type="catalytic activity">
    <reaction evidence="8 10">
        <text>a 2'-deoxyribonucleoside 5'-diphosphate + [thioredoxin]-disulfide + H2O = a ribonucleoside 5'-diphosphate + [thioredoxin]-dithiol</text>
        <dbReference type="Rhea" id="RHEA:23252"/>
        <dbReference type="Rhea" id="RHEA-COMP:10698"/>
        <dbReference type="Rhea" id="RHEA-COMP:10700"/>
        <dbReference type="ChEBI" id="CHEBI:15377"/>
        <dbReference type="ChEBI" id="CHEBI:29950"/>
        <dbReference type="ChEBI" id="CHEBI:50058"/>
        <dbReference type="ChEBI" id="CHEBI:57930"/>
        <dbReference type="ChEBI" id="CHEBI:73316"/>
        <dbReference type="EC" id="1.17.4.1"/>
    </reaction>
</comment>
<organism evidence="12 13">
    <name type="scientific">Candidatus Liptonbacteria bacterium RIFCSPHIGHO2_01_FULL_57_28</name>
    <dbReference type="NCBI Taxonomy" id="1798647"/>
    <lineage>
        <taxon>Bacteria</taxon>
        <taxon>Candidatus Liptoniibacteriota</taxon>
    </lineage>
</organism>
<feature type="domain" description="ATP-cone" evidence="11">
    <location>
        <begin position="4"/>
        <end position="97"/>
    </location>
</feature>
<accession>A0A1G2CAV1</accession>